<dbReference type="Proteomes" id="UP000199050">
    <property type="component" value="Unassembled WGS sequence"/>
</dbReference>
<sequence length="564" mass="65064">MGINQVVLDKIRCIVVDDEALIRERFRYAFPLEEHGFEIVGEAEDGEEALELCRQLSPDIVITDVVMPRMNGLELTEELKRLMPRVKVIILSSFQEFEFARKAVMLGALGYLLKVTSGYQELIEILDQARNEIEADREKMLLSIEERKHLQDSQPLLRKQLILDIRSGAVQSLSKLNSTCDFVNWHRPEAAFVMGMVSIDRYSALSRTFHPKDLSLFKYVMMRIIEELADRNLLCNVFDWDQQSIGLWIQLPEACVDQTEHLLFYENILHHARKYLPFTVSVRISSEYRMDAGPHAWQASFGSAFTELEELTADLFYHGHGGLHVYGAGVASGEELSQGKEQAAAARAYSPAMPELPDPAERLAGWSDPSQLQRLVHDEYIRPVTRMQFLPAELLRWMEELAMRWTTADADSRSRFYSELSGIETIFDAEEFLLRLFLWKQSASQLSFDQPVQRSEIQKALDYVARHYREPVSVADISDYTAISPNYFSHLFKAQTGINFSDYVTRYRIEKSKQLLRETDKQVGEIAEQVGIPDYKYFARIFRRLVGKTPSQYREEEGFHKGKV</sequence>
<dbReference type="InterPro" id="IPR018060">
    <property type="entry name" value="HTH_AraC"/>
</dbReference>
<feature type="domain" description="HTH araC/xylS-type" evidence="6">
    <location>
        <begin position="458"/>
        <end position="556"/>
    </location>
</feature>
<evidence type="ECO:0000256" key="1">
    <source>
        <dbReference type="ARBA" id="ARBA00023015"/>
    </source>
</evidence>
<dbReference type="Pfam" id="PF12833">
    <property type="entry name" value="HTH_18"/>
    <property type="match status" value="1"/>
</dbReference>
<dbReference type="PROSITE" id="PS01124">
    <property type="entry name" value="HTH_ARAC_FAMILY_2"/>
    <property type="match status" value="1"/>
</dbReference>
<keyword evidence="5" id="KW-0175">Coiled coil</keyword>
<dbReference type="RefSeq" id="WP_090714080.1">
    <property type="nucleotide sequence ID" value="NZ_CBCSKY010000011.1"/>
</dbReference>
<keyword evidence="4" id="KW-0597">Phosphoprotein</keyword>
<keyword evidence="1" id="KW-0805">Transcription regulation</keyword>
<dbReference type="CDD" id="cd17536">
    <property type="entry name" value="REC_YesN-like"/>
    <property type="match status" value="1"/>
</dbReference>
<proteinExistence type="predicted"/>
<dbReference type="SUPFAM" id="SSF46689">
    <property type="entry name" value="Homeodomain-like"/>
    <property type="match status" value="2"/>
</dbReference>
<evidence type="ECO:0000313" key="8">
    <source>
        <dbReference type="EMBL" id="SDI88197.1"/>
    </source>
</evidence>
<dbReference type="InterPro" id="IPR011006">
    <property type="entry name" value="CheY-like_superfamily"/>
</dbReference>
<dbReference type="InterPro" id="IPR001789">
    <property type="entry name" value="Sig_transdc_resp-reg_receiver"/>
</dbReference>
<evidence type="ECO:0000256" key="2">
    <source>
        <dbReference type="ARBA" id="ARBA00023125"/>
    </source>
</evidence>
<dbReference type="GO" id="GO:0043565">
    <property type="term" value="F:sequence-specific DNA binding"/>
    <property type="evidence" value="ECO:0007669"/>
    <property type="project" value="InterPro"/>
</dbReference>
<keyword evidence="2" id="KW-0238">DNA-binding</keyword>
<evidence type="ECO:0000313" key="9">
    <source>
        <dbReference type="Proteomes" id="UP000199050"/>
    </source>
</evidence>
<dbReference type="PANTHER" id="PTHR43280">
    <property type="entry name" value="ARAC-FAMILY TRANSCRIPTIONAL REGULATOR"/>
    <property type="match status" value="1"/>
</dbReference>
<dbReference type="Gene3D" id="3.40.50.2300">
    <property type="match status" value="1"/>
</dbReference>
<gene>
    <name evidence="8" type="ORF">SAMN05216192_109109</name>
</gene>
<name>A0A1G8P6S8_9BACL</name>
<reference evidence="9" key="1">
    <citation type="submission" date="2016-10" db="EMBL/GenBank/DDBJ databases">
        <authorList>
            <person name="Varghese N."/>
            <person name="Submissions S."/>
        </authorList>
    </citation>
    <scope>NUCLEOTIDE SEQUENCE [LARGE SCALE GENOMIC DNA]</scope>
    <source>
        <strain evidence="9">CGMCC 1.11012</strain>
    </source>
</reference>
<dbReference type="STRING" id="1174501.SAMN05216192_109109"/>
<dbReference type="Pfam" id="PF00072">
    <property type="entry name" value="Response_reg"/>
    <property type="match status" value="1"/>
</dbReference>
<feature type="modified residue" description="4-aspartylphosphate" evidence="4">
    <location>
        <position position="64"/>
    </location>
</feature>
<protein>
    <submittedName>
        <fullName evidence="8">Two-component system, response regulator YesN</fullName>
    </submittedName>
</protein>
<keyword evidence="3" id="KW-0804">Transcription</keyword>
<evidence type="ECO:0000256" key="5">
    <source>
        <dbReference type="SAM" id="Coils"/>
    </source>
</evidence>
<accession>A0A1G8P6S8</accession>
<dbReference type="EMBL" id="FNDX01000009">
    <property type="protein sequence ID" value="SDI88197.1"/>
    <property type="molecule type" value="Genomic_DNA"/>
</dbReference>
<feature type="domain" description="Response regulatory" evidence="7">
    <location>
        <begin position="12"/>
        <end position="129"/>
    </location>
</feature>
<feature type="coiled-coil region" evidence="5">
    <location>
        <begin position="119"/>
        <end position="146"/>
    </location>
</feature>
<dbReference type="SMART" id="SM00342">
    <property type="entry name" value="HTH_ARAC"/>
    <property type="match status" value="1"/>
</dbReference>
<dbReference type="InterPro" id="IPR020449">
    <property type="entry name" value="Tscrpt_reg_AraC-type_HTH"/>
</dbReference>
<keyword evidence="9" id="KW-1185">Reference proteome</keyword>
<dbReference type="SMART" id="SM00448">
    <property type="entry name" value="REC"/>
    <property type="match status" value="1"/>
</dbReference>
<dbReference type="Gene3D" id="1.10.10.60">
    <property type="entry name" value="Homeodomain-like"/>
    <property type="match status" value="2"/>
</dbReference>
<dbReference type="PROSITE" id="PS50110">
    <property type="entry name" value="RESPONSE_REGULATORY"/>
    <property type="match status" value="1"/>
</dbReference>
<dbReference type="GO" id="GO:0000160">
    <property type="term" value="P:phosphorelay signal transduction system"/>
    <property type="evidence" value="ECO:0007669"/>
    <property type="project" value="InterPro"/>
</dbReference>
<dbReference type="AlphaFoldDB" id="A0A1G8P6S8"/>
<evidence type="ECO:0000256" key="3">
    <source>
        <dbReference type="ARBA" id="ARBA00023163"/>
    </source>
</evidence>
<dbReference type="PROSITE" id="PS00041">
    <property type="entry name" value="HTH_ARAC_FAMILY_1"/>
    <property type="match status" value="1"/>
</dbReference>
<evidence type="ECO:0000259" key="6">
    <source>
        <dbReference type="PROSITE" id="PS01124"/>
    </source>
</evidence>
<dbReference type="SUPFAM" id="SSF52172">
    <property type="entry name" value="CheY-like"/>
    <property type="match status" value="1"/>
</dbReference>
<dbReference type="GO" id="GO:0003700">
    <property type="term" value="F:DNA-binding transcription factor activity"/>
    <property type="evidence" value="ECO:0007669"/>
    <property type="project" value="InterPro"/>
</dbReference>
<dbReference type="PANTHER" id="PTHR43280:SF2">
    <property type="entry name" value="HTH-TYPE TRANSCRIPTIONAL REGULATOR EXSA"/>
    <property type="match status" value="1"/>
</dbReference>
<evidence type="ECO:0000259" key="7">
    <source>
        <dbReference type="PROSITE" id="PS50110"/>
    </source>
</evidence>
<dbReference type="InterPro" id="IPR009057">
    <property type="entry name" value="Homeodomain-like_sf"/>
</dbReference>
<dbReference type="PRINTS" id="PR00032">
    <property type="entry name" value="HTHARAC"/>
</dbReference>
<organism evidence="8 9">
    <name type="scientific">Paenibacillus typhae</name>
    <dbReference type="NCBI Taxonomy" id="1174501"/>
    <lineage>
        <taxon>Bacteria</taxon>
        <taxon>Bacillati</taxon>
        <taxon>Bacillota</taxon>
        <taxon>Bacilli</taxon>
        <taxon>Bacillales</taxon>
        <taxon>Paenibacillaceae</taxon>
        <taxon>Paenibacillus</taxon>
    </lineage>
</organism>
<dbReference type="InterPro" id="IPR018062">
    <property type="entry name" value="HTH_AraC-typ_CS"/>
</dbReference>
<dbReference type="OrthoDB" id="2524731at2"/>
<evidence type="ECO:0000256" key="4">
    <source>
        <dbReference type="PROSITE-ProRule" id="PRU00169"/>
    </source>
</evidence>